<dbReference type="InterPro" id="IPR052747">
    <property type="entry name" value="TA_system_RelE_toxin"/>
</dbReference>
<dbReference type="PANTHER" id="PTHR38813">
    <property type="match status" value="1"/>
</dbReference>
<organism evidence="1 2">
    <name type="scientific">Pseudomonas lijiangensis</name>
    <dbReference type="NCBI Taxonomy" id="2995658"/>
    <lineage>
        <taxon>Bacteria</taxon>
        <taxon>Pseudomonadati</taxon>
        <taxon>Pseudomonadota</taxon>
        <taxon>Gammaproteobacteria</taxon>
        <taxon>Pseudomonadales</taxon>
        <taxon>Pseudomonadaceae</taxon>
        <taxon>Pseudomonas</taxon>
    </lineage>
</organism>
<keyword evidence="2" id="KW-1185">Reference proteome</keyword>
<dbReference type="PANTHER" id="PTHR38813:SF1">
    <property type="entry name" value="TOXIN RELE1-RELATED"/>
    <property type="match status" value="1"/>
</dbReference>
<dbReference type="EMBL" id="CP076668">
    <property type="protein sequence ID" value="QWU83019.1"/>
    <property type="molecule type" value="Genomic_DNA"/>
</dbReference>
<reference evidence="2" key="1">
    <citation type="submission" date="2021-06" db="EMBL/GenBank/DDBJ databases">
        <title>Identification of Pseudomonas cichorii causing bacterial leaf black spot of flue-cured tobacco, a new disease in China.</title>
        <authorList>
            <person name="Lu C.-H."/>
        </authorList>
    </citation>
    <scope>NUCLEOTIDE SEQUENCE [LARGE SCALE GENOMIC DNA]</scope>
    <source>
        <strain evidence="2">LJ2</strain>
    </source>
</reference>
<evidence type="ECO:0000313" key="1">
    <source>
        <dbReference type="EMBL" id="QWU83019.1"/>
    </source>
</evidence>
<dbReference type="Proteomes" id="UP000683401">
    <property type="component" value="Chromosome"/>
</dbReference>
<dbReference type="InterPro" id="IPR007712">
    <property type="entry name" value="RelE/ParE_toxin"/>
</dbReference>
<accession>A0ABX8HQZ6</accession>
<dbReference type="RefSeq" id="WP_216704375.1">
    <property type="nucleotide sequence ID" value="NZ_CP076668.1"/>
</dbReference>
<dbReference type="Pfam" id="PF05016">
    <property type="entry name" value="ParE_toxin"/>
    <property type="match status" value="1"/>
</dbReference>
<sequence length="86" mass="10167">MPVNTINWTRKAVKQLLKLHSRHQIQIRDAVTTLSTMPDVTNVKALNQHEYGYRLRAGNYRVLFDWDGAIRIVSIQEVKKRDERTY</sequence>
<proteinExistence type="predicted"/>
<evidence type="ECO:0000313" key="2">
    <source>
        <dbReference type="Proteomes" id="UP000683401"/>
    </source>
</evidence>
<gene>
    <name evidence="1" type="ORF">KQP88_24060</name>
</gene>
<name>A0ABX8HQZ6_9PSED</name>
<protein>
    <submittedName>
        <fullName evidence="1">Type II toxin-antitoxin system RelE/ParE family toxin</fullName>
    </submittedName>
</protein>